<dbReference type="InterPro" id="IPR029044">
    <property type="entry name" value="Nucleotide-diphossugar_trans"/>
</dbReference>
<organism evidence="1 2">
    <name type="scientific">Limulus polyphemus</name>
    <name type="common">Atlantic horseshoe crab</name>
    <dbReference type="NCBI Taxonomy" id="6850"/>
    <lineage>
        <taxon>Eukaryota</taxon>
        <taxon>Metazoa</taxon>
        <taxon>Ecdysozoa</taxon>
        <taxon>Arthropoda</taxon>
        <taxon>Chelicerata</taxon>
        <taxon>Merostomata</taxon>
        <taxon>Xiphosura</taxon>
        <taxon>Limulidae</taxon>
        <taxon>Limulus</taxon>
    </lineage>
</organism>
<gene>
    <name evidence="2" type="primary">LOC106457140</name>
</gene>
<dbReference type="PANTHER" id="PTHR46612:SF1">
    <property type="entry name" value="XYLOSIDE XYLOSYLTRANSFERASE 1"/>
    <property type="match status" value="1"/>
</dbReference>
<dbReference type="InterPro" id="IPR042465">
    <property type="entry name" value="XXLT1"/>
</dbReference>
<dbReference type="GeneID" id="106457140"/>
<accession>A0ABM1AZZ8</accession>
<dbReference type="SUPFAM" id="SSF53448">
    <property type="entry name" value="Nucleotide-diphospho-sugar transferases"/>
    <property type="match status" value="1"/>
</dbReference>
<reference evidence="2" key="1">
    <citation type="submission" date="2025-08" db="UniProtKB">
        <authorList>
            <consortium name="RefSeq"/>
        </authorList>
    </citation>
    <scope>IDENTIFICATION</scope>
    <source>
        <tissue evidence="2">Muscle</tissue>
    </source>
</reference>
<dbReference type="RefSeq" id="XP_013771979.1">
    <property type="nucleotide sequence ID" value="XM_013916525.2"/>
</dbReference>
<dbReference type="Gene3D" id="3.90.550.10">
    <property type="entry name" value="Spore Coat Polysaccharide Biosynthesis Protein SpsA, Chain A"/>
    <property type="match status" value="1"/>
</dbReference>
<evidence type="ECO:0000313" key="2">
    <source>
        <dbReference type="RefSeq" id="XP_013771979.1"/>
    </source>
</evidence>
<dbReference type="InterPro" id="IPR002495">
    <property type="entry name" value="Glyco_trans_8"/>
</dbReference>
<dbReference type="PANTHER" id="PTHR46612">
    <property type="entry name" value="XYLOSIDE XYLOSYLTRANSFERASE 1"/>
    <property type="match status" value="1"/>
</dbReference>
<dbReference type="Proteomes" id="UP000694941">
    <property type="component" value="Unplaced"/>
</dbReference>
<protein>
    <submittedName>
        <fullName evidence="2">Xyloside xylosyltransferase 1-like</fullName>
    </submittedName>
</protein>
<keyword evidence="1" id="KW-1185">Reference proteome</keyword>
<sequence>MNFSQICNLTFFRILLLLCLFGTLYLILQSEAGFLPKLQVGSRKLQTNDIKEIPGKGKAVGVREDENPSGSRFLSFCFEEADFSKSCSYRNVSSPDNIEIAMILTKAHEIRGLKEKFSVSVSSIFQHTNSTLRFHLICDDHSMIIARKVIQSIGSLANNFVQIFFYHVDYVIKPVEDVISYLQPHFTYKPGAYYSDSLFFLSIVIYRVFPQERLLMIDVDTKFMSDVSDLYSHFKNFTSQTVIGLAYEQQPVYHHLLHEYHQAQPDSLAGMPQPAGSPGFNSGVLLLELQSMRNSNLYQNLIQETAVKKLVQKYKFKGHLGDQDLYSLLGFEHKELFHILPCTWNRQLCHWWKDHGYEDVFEDYNQCDGEINLYHGNCNTQIPD</sequence>
<evidence type="ECO:0000313" key="1">
    <source>
        <dbReference type="Proteomes" id="UP000694941"/>
    </source>
</evidence>
<proteinExistence type="predicted"/>
<name>A0ABM1AZZ8_LIMPO</name>
<dbReference type="Pfam" id="PF01501">
    <property type="entry name" value="Glyco_transf_8"/>
    <property type="match status" value="1"/>
</dbReference>